<comment type="caution">
    <text evidence="1">The sequence shown here is derived from an EMBL/GenBank/DDBJ whole genome shotgun (WGS) entry which is preliminary data.</text>
</comment>
<keyword evidence="2" id="KW-1185">Reference proteome</keyword>
<keyword evidence="1" id="KW-0378">Hydrolase</keyword>
<dbReference type="EMBL" id="LQOJ01000020">
    <property type="protein sequence ID" value="ORV06917.1"/>
    <property type="molecule type" value="Genomic_DNA"/>
</dbReference>
<gene>
    <name evidence="1" type="ORF">AWC04_05310</name>
</gene>
<name>A0A1X1RIJ8_MYCFA</name>
<protein>
    <submittedName>
        <fullName evidence="1">Alpha/beta hydrolase</fullName>
    </submittedName>
</protein>
<evidence type="ECO:0000313" key="2">
    <source>
        <dbReference type="Proteomes" id="UP000193484"/>
    </source>
</evidence>
<dbReference type="SUPFAM" id="SSF53474">
    <property type="entry name" value="alpha/beta-Hydrolases"/>
    <property type="match status" value="1"/>
</dbReference>
<dbReference type="Gene3D" id="3.40.50.1820">
    <property type="entry name" value="alpha/beta hydrolase"/>
    <property type="match status" value="1"/>
</dbReference>
<reference evidence="1 2" key="1">
    <citation type="submission" date="2016-01" db="EMBL/GenBank/DDBJ databases">
        <title>The new phylogeny of the genus Mycobacterium.</title>
        <authorList>
            <person name="Tarcisio F."/>
            <person name="Conor M."/>
            <person name="Antonella G."/>
            <person name="Elisabetta G."/>
            <person name="Giulia F.S."/>
            <person name="Sara T."/>
            <person name="Anna F."/>
            <person name="Clotilde B."/>
            <person name="Roberto B."/>
            <person name="Veronica D.S."/>
            <person name="Fabio R."/>
            <person name="Monica P."/>
            <person name="Olivier J."/>
            <person name="Enrico T."/>
            <person name="Nicola S."/>
        </authorList>
    </citation>
    <scope>NUCLEOTIDE SEQUENCE [LARGE SCALE GENOMIC DNA]</scope>
    <source>
        <strain evidence="1 2">DSM 44179</strain>
    </source>
</reference>
<dbReference type="OrthoDB" id="4743826at2"/>
<dbReference type="STRING" id="1793.AWC04_05310"/>
<proteinExistence type="predicted"/>
<dbReference type="RefSeq" id="WP_085093904.1">
    <property type="nucleotide sequence ID" value="NZ_AP022603.1"/>
</dbReference>
<evidence type="ECO:0000313" key="1">
    <source>
        <dbReference type="EMBL" id="ORV06917.1"/>
    </source>
</evidence>
<sequence>MSVDGLAVAVTVSVSGSDRSGNVVLLGAVPAARDAYGAICARLHNAGLRTVVIGTAGVPPDAVPAVLDAVGVRWAVLFGDRSGAELAWQLAATRFDRFTALVAVDRGHPRACGDDGAQGCGPVELDTTILVSTPAAAAAARASRRYVHGDFRQVDLLDRRRVTESAAQLAAEIVLRSADW</sequence>
<dbReference type="InterPro" id="IPR029058">
    <property type="entry name" value="AB_hydrolase_fold"/>
</dbReference>
<dbReference type="AlphaFoldDB" id="A0A1X1RIJ8"/>
<dbReference type="GO" id="GO:0016787">
    <property type="term" value="F:hydrolase activity"/>
    <property type="evidence" value="ECO:0007669"/>
    <property type="project" value="UniProtKB-KW"/>
</dbReference>
<dbReference type="Proteomes" id="UP000193484">
    <property type="component" value="Unassembled WGS sequence"/>
</dbReference>
<accession>A0A1X1RIJ8</accession>
<organism evidence="1 2">
    <name type="scientific">Mycolicibacterium fallax</name>
    <name type="common">Mycobacterium fallax</name>
    <dbReference type="NCBI Taxonomy" id="1793"/>
    <lineage>
        <taxon>Bacteria</taxon>
        <taxon>Bacillati</taxon>
        <taxon>Actinomycetota</taxon>
        <taxon>Actinomycetes</taxon>
        <taxon>Mycobacteriales</taxon>
        <taxon>Mycobacteriaceae</taxon>
        <taxon>Mycolicibacterium</taxon>
    </lineage>
</organism>